<feature type="compositionally biased region" description="Acidic residues" evidence="1">
    <location>
        <begin position="82"/>
        <end position="95"/>
    </location>
</feature>
<accession>A0AA38TYC6</accession>
<sequence length="95" mass="10764">MTGMQRNGKLRIPETKPTKPNVKLPPAKVVQRKAPPSVAIGSVIKKQLWPVVKDAYEEEDSEETEEDCDNVEGRWGYGDANNIDEDDDEETEYED</sequence>
<organism evidence="2 3">
    <name type="scientific">Centaurea solstitialis</name>
    <name type="common">yellow star-thistle</name>
    <dbReference type="NCBI Taxonomy" id="347529"/>
    <lineage>
        <taxon>Eukaryota</taxon>
        <taxon>Viridiplantae</taxon>
        <taxon>Streptophyta</taxon>
        <taxon>Embryophyta</taxon>
        <taxon>Tracheophyta</taxon>
        <taxon>Spermatophyta</taxon>
        <taxon>Magnoliopsida</taxon>
        <taxon>eudicotyledons</taxon>
        <taxon>Gunneridae</taxon>
        <taxon>Pentapetalae</taxon>
        <taxon>asterids</taxon>
        <taxon>campanulids</taxon>
        <taxon>Asterales</taxon>
        <taxon>Asteraceae</taxon>
        <taxon>Carduoideae</taxon>
        <taxon>Cardueae</taxon>
        <taxon>Centaureinae</taxon>
        <taxon>Centaurea</taxon>
    </lineage>
</organism>
<keyword evidence="3" id="KW-1185">Reference proteome</keyword>
<gene>
    <name evidence="2" type="ORF">OSB04_008991</name>
</gene>
<reference evidence="2" key="1">
    <citation type="submission" date="2023-03" db="EMBL/GenBank/DDBJ databases">
        <title>Chromosome-scale reference genome and RAD-based genetic map of yellow starthistle (Centaurea solstitialis) reveal putative structural variation and QTLs associated with invader traits.</title>
        <authorList>
            <person name="Reatini B."/>
            <person name="Cang F.A."/>
            <person name="Jiang Q."/>
            <person name="Mckibben M.T.W."/>
            <person name="Barker M.S."/>
            <person name="Rieseberg L.H."/>
            <person name="Dlugosch K.M."/>
        </authorList>
    </citation>
    <scope>NUCLEOTIDE SEQUENCE</scope>
    <source>
        <strain evidence="2">CAN-66</strain>
        <tissue evidence="2">Leaf</tissue>
    </source>
</reference>
<dbReference type="Proteomes" id="UP001172457">
    <property type="component" value="Chromosome 2"/>
</dbReference>
<feature type="region of interest" description="Disordered" evidence="1">
    <location>
        <begin position="55"/>
        <end position="95"/>
    </location>
</feature>
<dbReference type="EMBL" id="JARYMX010000002">
    <property type="protein sequence ID" value="KAJ9563831.1"/>
    <property type="molecule type" value="Genomic_DNA"/>
</dbReference>
<protein>
    <submittedName>
        <fullName evidence="2">Uncharacterized protein</fullName>
    </submittedName>
</protein>
<evidence type="ECO:0000313" key="2">
    <source>
        <dbReference type="EMBL" id="KAJ9563831.1"/>
    </source>
</evidence>
<proteinExistence type="predicted"/>
<feature type="region of interest" description="Disordered" evidence="1">
    <location>
        <begin position="1"/>
        <end position="26"/>
    </location>
</feature>
<comment type="caution">
    <text evidence="2">The sequence shown here is derived from an EMBL/GenBank/DDBJ whole genome shotgun (WGS) entry which is preliminary data.</text>
</comment>
<evidence type="ECO:0000256" key="1">
    <source>
        <dbReference type="SAM" id="MobiDB-lite"/>
    </source>
</evidence>
<dbReference type="AlphaFoldDB" id="A0AA38TYC6"/>
<evidence type="ECO:0000313" key="3">
    <source>
        <dbReference type="Proteomes" id="UP001172457"/>
    </source>
</evidence>
<name>A0AA38TYC6_9ASTR</name>
<feature type="compositionally biased region" description="Acidic residues" evidence="1">
    <location>
        <begin position="56"/>
        <end position="70"/>
    </location>
</feature>